<gene>
    <name evidence="1" type="ORF">NRB20_67180</name>
</gene>
<keyword evidence="2" id="KW-1185">Reference proteome</keyword>
<dbReference type="Proteomes" id="UP000438448">
    <property type="component" value="Unassembled WGS sequence"/>
</dbReference>
<dbReference type="EMBL" id="WEGK01000021">
    <property type="protein sequence ID" value="MQY23587.1"/>
    <property type="molecule type" value="Genomic_DNA"/>
</dbReference>
<protein>
    <submittedName>
        <fullName evidence="1">Uncharacterized protein</fullName>
    </submittedName>
</protein>
<organism evidence="1 2">
    <name type="scientific">Nocardia macrotermitis</name>
    <dbReference type="NCBI Taxonomy" id="2585198"/>
    <lineage>
        <taxon>Bacteria</taxon>
        <taxon>Bacillati</taxon>
        <taxon>Actinomycetota</taxon>
        <taxon>Actinomycetes</taxon>
        <taxon>Mycobacteriales</taxon>
        <taxon>Nocardiaceae</taxon>
        <taxon>Nocardia</taxon>
    </lineage>
</organism>
<dbReference type="AlphaFoldDB" id="A0A7K0DD09"/>
<reference evidence="1 2" key="1">
    <citation type="submission" date="2019-10" db="EMBL/GenBank/DDBJ databases">
        <title>Nocardia macrotermitis sp. nov. and Nocardia aurantia sp. nov., isolated from the gut of fungus growing-termite Macrotermes natalensis.</title>
        <authorList>
            <person name="Benndorf R."/>
            <person name="Schwitalla J."/>
            <person name="Martin K."/>
            <person name="De Beer W."/>
            <person name="Kaster A.-K."/>
            <person name="Vollmers J."/>
            <person name="Poulsen M."/>
            <person name="Beemelmanns C."/>
        </authorList>
    </citation>
    <scope>NUCLEOTIDE SEQUENCE [LARGE SCALE GENOMIC DNA]</scope>
    <source>
        <strain evidence="1 2">RB20</strain>
    </source>
</reference>
<name>A0A7K0DD09_9NOCA</name>
<accession>A0A7K0DD09</accession>
<evidence type="ECO:0000313" key="2">
    <source>
        <dbReference type="Proteomes" id="UP000438448"/>
    </source>
</evidence>
<proteinExistence type="predicted"/>
<comment type="caution">
    <text evidence="1">The sequence shown here is derived from an EMBL/GenBank/DDBJ whole genome shotgun (WGS) entry which is preliminary data.</text>
</comment>
<dbReference type="RefSeq" id="WP_153415357.1">
    <property type="nucleotide sequence ID" value="NZ_WEGK01000021.1"/>
</dbReference>
<evidence type="ECO:0000313" key="1">
    <source>
        <dbReference type="EMBL" id="MQY23587.1"/>
    </source>
</evidence>
<sequence length="66" mass="6526">MTDPSGSNVLSGGMGGGVGGAGIGDFAERDIRGVLPDGRVPLVGGDQGCRVAAQVMVRVLTSPDSR</sequence>